<protein>
    <recommendedName>
        <fullName evidence="2">Copper amine oxidase-like N-terminal domain-containing protein</fullName>
    </recommendedName>
</protein>
<dbReference type="EMBL" id="BJMH01000001">
    <property type="protein sequence ID" value="GEB30503.1"/>
    <property type="molecule type" value="Genomic_DNA"/>
</dbReference>
<gene>
    <name evidence="3" type="ORF">BPA01_00830</name>
</gene>
<evidence type="ECO:0000256" key="1">
    <source>
        <dbReference type="SAM" id="SignalP"/>
    </source>
</evidence>
<keyword evidence="4" id="KW-1185">Reference proteome</keyword>
<comment type="caution">
    <text evidence="3">The sequence shown here is derived from an EMBL/GenBank/DDBJ whole genome shotgun (WGS) entry which is preliminary data.</text>
</comment>
<evidence type="ECO:0000313" key="3">
    <source>
        <dbReference type="EMBL" id="GEB30503.1"/>
    </source>
</evidence>
<dbReference type="InterPro" id="IPR036582">
    <property type="entry name" value="Mao_N_sf"/>
</dbReference>
<proteinExistence type="predicted"/>
<name>A0A4Y3PAB2_BREPA</name>
<accession>A0A4Y3PAB2</accession>
<keyword evidence="1" id="KW-0732">Signal</keyword>
<dbReference type="SUPFAM" id="SSF55383">
    <property type="entry name" value="Copper amine oxidase, domain N"/>
    <property type="match status" value="1"/>
</dbReference>
<evidence type="ECO:0000259" key="2">
    <source>
        <dbReference type="Pfam" id="PF07833"/>
    </source>
</evidence>
<dbReference type="Gene3D" id="3.30.457.10">
    <property type="entry name" value="Copper amine oxidase-like, N-terminal domain"/>
    <property type="match status" value="1"/>
</dbReference>
<dbReference type="Pfam" id="PF07833">
    <property type="entry name" value="Cu_amine_oxidN1"/>
    <property type="match status" value="1"/>
</dbReference>
<dbReference type="InterPro" id="IPR012854">
    <property type="entry name" value="Cu_amine_oxidase-like_N"/>
</dbReference>
<dbReference type="AlphaFoldDB" id="A0A4Y3PAB2"/>
<organism evidence="3 4">
    <name type="scientific">Brevibacillus parabrevis</name>
    <dbReference type="NCBI Taxonomy" id="54914"/>
    <lineage>
        <taxon>Bacteria</taxon>
        <taxon>Bacillati</taxon>
        <taxon>Bacillota</taxon>
        <taxon>Bacilli</taxon>
        <taxon>Bacillales</taxon>
        <taxon>Paenibacillaceae</taxon>
        <taxon>Brevibacillus</taxon>
    </lineage>
</organism>
<dbReference type="GeneID" id="87614831"/>
<feature type="domain" description="Copper amine oxidase-like N-terminal" evidence="2">
    <location>
        <begin position="31"/>
        <end position="140"/>
    </location>
</feature>
<reference evidence="3 4" key="1">
    <citation type="submission" date="2019-06" db="EMBL/GenBank/DDBJ databases">
        <title>Whole genome shotgun sequence of Brevibacillus parabrevis NBRC 12334.</title>
        <authorList>
            <person name="Hosoyama A."/>
            <person name="Uohara A."/>
            <person name="Ohji S."/>
            <person name="Ichikawa N."/>
        </authorList>
    </citation>
    <scope>NUCLEOTIDE SEQUENCE [LARGE SCALE GENOMIC DNA]</scope>
    <source>
        <strain evidence="3 4">NBRC 12334</strain>
    </source>
</reference>
<feature type="chain" id="PRO_5022841729" description="Copper amine oxidase-like N-terminal domain-containing protein" evidence="1">
    <location>
        <begin position="26"/>
        <end position="414"/>
    </location>
</feature>
<sequence length="414" mass="46352">MKKIQQIMALAVLQSAVSFGTPVCAQPVDVTVNGQAVAFPDVQPYVDARSQRTLVPVRFVAEKLGLRTQWDAKTGQVTLQNATTTIRLTVGQSIAHVNGKQVQLDTAAALRNGRTMVPLRFISESFDARIDWNAERNLIVIATAAPKQHSTWLWDASLLLSGQEQERMIEFAAEQQVTSIYLQIDKDIPQAVYQSFMQKAQKRQIKVEALNGRPGWAFPSGHSQIEAFIDWVEAYNAAVAPEERFSGLHFDIEPYVLPEWKSDQTRVVSNWMDSIRLIERRTKANGLRLTLDIPFWLHQVKVPDTRYSLSAWMLEKADAVVIMDYRNSALGNDGIIANAQPILREAGTLGKQVIVGIETAPSAEGAHTTFHSLPTHVLKTELQLAKEKLAQHASYAGFAIHDYNHWTKLKQDSF</sequence>
<dbReference type="RefSeq" id="WP_122962799.1">
    <property type="nucleotide sequence ID" value="NZ_BJMH01000001.1"/>
</dbReference>
<evidence type="ECO:0000313" key="4">
    <source>
        <dbReference type="Proteomes" id="UP000316882"/>
    </source>
</evidence>
<dbReference type="STRING" id="54914.AV540_12560"/>
<dbReference type="Proteomes" id="UP000316882">
    <property type="component" value="Unassembled WGS sequence"/>
</dbReference>
<feature type="signal peptide" evidence="1">
    <location>
        <begin position="1"/>
        <end position="25"/>
    </location>
</feature>